<feature type="transmembrane region" description="Helical" evidence="13">
    <location>
        <begin position="91"/>
        <end position="109"/>
    </location>
</feature>
<dbReference type="GO" id="GO:0022904">
    <property type="term" value="P:respiratory electron transport chain"/>
    <property type="evidence" value="ECO:0007669"/>
    <property type="project" value="InterPro"/>
</dbReference>
<dbReference type="AlphaFoldDB" id="A0A2A4HJT5"/>
<dbReference type="InterPro" id="IPR011577">
    <property type="entry name" value="Cyt_b561_bac/Ni-Hgenase"/>
</dbReference>
<evidence type="ECO:0000256" key="10">
    <source>
        <dbReference type="ARBA" id="ARBA00023004"/>
    </source>
</evidence>
<dbReference type="PANTHER" id="PTHR30529:SF1">
    <property type="entry name" value="CYTOCHROME B561 HOMOLOG 2"/>
    <property type="match status" value="1"/>
</dbReference>
<dbReference type="Gene3D" id="1.20.950.20">
    <property type="entry name" value="Transmembrane di-heme cytochromes, Chain C"/>
    <property type="match status" value="1"/>
</dbReference>
<dbReference type="InterPro" id="IPR052168">
    <property type="entry name" value="Cytochrome_b561_oxidase"/>
</dbReference>
<evidence type="ECO:0000256" key="6">
    <source>
        <dbReference type="ARBA" id="ARBA00022692"/>
    </source>
</evidence>
<feature type="transmembrane region" description="Helical" evidence="13">
    <location>
        <begin position="21"/>
        <end position="40"/>
    </location>
</feature>
<proteinExistence type="inferred from homology"/>
<dbReference type="GO" id="GO:0009055">
    <property type="term" value="F:electron transfer activity"/>
    <property type="evidence" value="ECO:0007669"/>
    <property type="project" value="InterPro"/>
</dbReference>
<feature type="transmembrane region" description="Helical" evidence="13">
    <location>
        <begin position="145"/>
        <end position="162"/>
    </location>
</feature>
<keyword evidence="9 13" id="KW-1133">Transmembrane helix</keyword>
<keyword evidence="6 13" id="KW-0812">Transmembrane</keyword>
<dbReference type="RefSeq" id="WP_096653812.1">
    <property type="nucleotide sequence ID" value="NZ_NWUX01000020.1"/>
</dbReference>
<dbReference type="GO" id="GO:0046872">
    <property type="term" value="F:metal ion binding"/>
    <property type="evidence" value="ECO:0007669"/>
    <property type="project" value="UniProtKB-KW"/>
</dbReference>
<keyword evidence="5" id="KW-0349">Heme</keyword>
<reference evidence="16" key="1">
    <citation type="submission" date="2017-09" db="EMBL/GenBank/DDBJ databases">
        <authorList>
            <person name="Cho G.-S."/>
            <person name="Oguntoyinbo F.A."/>
            <person name="Cnockaert M."/>
            <person name="Kabisch J."/>
            <person name="Neve H."/>
            <person name="Bockelmann W."/>
            <person name="Wenning M."/>
            <person name="Franz C.M."/>
            <person name="Vandamme P."/>
        </authorList>
    </citation>
    <scope>NUCLEOTIDE SEQUENCE [LARGE SCALE GENOMIC DNA]</scope>
    <source>
        <strain evidence="16">MBT G8648</strain>
    </source>
</reference>
<dbReference type="GO" id="GO:0005886">
    <property type="term" value="C:plasma membrane"/>
    <property type="evidence" value="ECO:0007669"/>
    <property type="project" value="UniProtKB-SubCell"/>
</dbReference>
<comment type="caution">
    <text evidence="15">The sequence shown here is derived from an EMBL/GenBank/DDBJ whole genome shotgun (WGS) entry which is preliminary data.</text>
</comment>
<keyword evidence="7" id="KW-0479">Metal-binding</keyword>
<gene>
    <name evidence="15" type="ORF">CPA45_17725</name>
</gene>
<comment type="subcellular location">
    <subcellularLocation>
        <location evidence="2">Cell membrane</location>
        <topology evidence="2">Multi-pass membrane protein</topology>
    </subcellularLocation>
</comment>
<evidence type="ECO:0000256" key="12">
    <source>
        <dbReference type="ARBA" id="ARBA00037975"/>
    </source>
</evidence>
<evidence type="ECO:0000256" key="8">
    <source>
        <dbReference type="ARBA" id="ARBA00022982"/>
    </source>
</evidence>
<evidence type="ECO:0000256" key="2">
    <source>
        <dbReference type="ARBA" id="ARBA00004651"/>
    </source>
</evidence>
<dbReference type="GO" id="GO:0020037">
    <property type="term" value="F:heme binding"/>
    <property type="evidence" value="ECO:0007669"/>
    <property type="project" value="TreeGrafter"/>
</dbReference>
<organism evidence="15 16">
    <name type="scientific">Vreelandella nigrificans</name>
    <dbReference type="NCBI Taxonomy" id="2042704"/>
    <lineage>
        <taxon>Bacteria</taxon>
        <taxon>Pseudomonadati</taxon>
        <taxon>Pseudomonadota</taxon>
        <taxon>Gammaproteobacteria</taxon>
        <taxon>Oceanospirillales</taxon>
        <taxon>Halomonadaceae</taxon>
        <taxon>Vreelandella</taxon>
    </lineage>
</organism>
<dbReference type="InterPro" id="IPR016174">
    <property type="entry name" value="Di-haem_cyt_TM"/>
</dbReference>
<evidence type="ECO:0000256" key="7">
    <source>
        <dbReference type="ARBA" id="ARBA00022723"/>
    </source>
</evidence>
<comment type="cofactor">
    <cofactor evidence="1">
        <name>heme b</name>
        <dbReference type="ChEBI" id="CHEBI:60344"/>
    </cofactor>
</comment>
<evidence type="ECO:0000256" key="5">
    <source>
        <dbReference type="ARBA" id="ARBA00022617"/>
    </source>
</evidence>
<keyword evidence="8" id="KW-0249">Electron transport</keyword>
<evidence type="ECO:0000256" key="9">
    <source>
        <dbReference type="ARBA" id="ARBA00022989"/>
    </source>
</evidence>
<evidence type="ECO:0000259" key="14">
    <source>
        <dbReference type="Pfam" id="PF01292"/>
    </source>
</evidence>
<keyword evidence="10" id="KW-0408">Iron</keyword>
<feature type="domain" description="Cytochrome b561 bacterial/Ni-hydrogenase" evidence="14">
    <location>
        <begin position="11"/>
        <end position="175"/>
    </location>
</feature>
<name>A0A2A4HJT5_9GAMM</name>
<dbReference type="EMBL" id="NWUX01000020">
    <property type="protein sequence ID" value="PCF94371.1"/>
    <property type="molecule type" value="Genomic_DNA"/>
</dbReference>
<dbReference type="PANTHER" id="PTHR30529">
    <property type="entry name" value="CYTOCHROME B561"/>
    <property type="match status" value="1"/>
</dbReference>
<evidence type="ECO:0000256" key="3">
    <source>
        <dbReference type="ARBA" id="ARBA00022448"/>
    </source>
</evidence>
<keyword evidence="4" id="KW-1003">Cell membrane</keyword>
<evidence type="ECO:0000256" key="4">
    <source>
        <dbReference type="ARBA" id="ARBA00022475"/>
    </source>
</evidence>
<accession>A0A2A4HJT5</accession>
<evidence type="ECO:0000256" key="1">
    <source>
        <dbReference type="ARBA" id="ARBA00001970"/>
    </source>
</evidence>
<evidence type="ECO:0000313" key="15">
    <source>
        <dbReference type="EMBL" id="PCF94371.1"/>
    </source>
</evidence>
<feature type="transmembrane region" description="Helical" evidence="13">
    <location>
        <begin position="52"/>
        <end position="70"/>
    </location>
</feature>
<comment type="similarity">
    <text evidence="12">Belongs to the cytochrome b561 family.</text>
</comment>
<dbReference type="Pfam" id="PF01292">
    <property type="entry name" value="Ni_hydr_CYTB"/>
    <property type="match status" value="1"/>
</dbReference>
<dbReference type="SUPFAM" id="SSF81342">
    <property type="entry name" value="Transmembrane di-heme cytochromes"/>
    <property type="match status" value="1"/>
</dbReference>
<sequence length="176" mass="19580">MALAVMDTNKRYGLVSRVLHWGMALLFVWQFSGAAARVFLEDTALESFLWGTHRTVGVTLMSLVLLRVLWALINTSRRPPSVSIMAKLGHLALYGLMMAVPTIALIRQYGSGRALDVWGINLMSGFEGERIDWMVNLGGLLHGELGWTLLALIVGHIVMAMLHRKLTNHDVLTRMA</sequence>
<dbReference type="OrthoDB" id="9793784at2"/>
<evidence type="ECO:0000256" key="11">
    <source>
        <dbReference type="ARBA" id="ARBA00023136"/>
    </source>
</evidence>
<keyword evidence="16" id="KW-1185">Reference proteome</keyword>
<keyword evidence="3" id="KW-0813">Transport</keyword>
<evidence type="ECO:0000313" key="16">
    <source>
        <dbReference type="Proteomes" id="UP000218677"/>
    </source>
</evidence>
<evidence type="ECO:0000256" key="13">
    <source>
        <dbReference type="SAM" id="Phobius"/>
    </source>
</evidence>
<dbReference type="Proteomes" id="UP000218677">
    <property type="component" value="Unassembled WGS sequence"/>
</dbReference>
<keyword evidence="11 13" id="KW-0472">Membrane</keyword>
<protein>
    <submittedName>
        <fullName evidence="15">Cytochrome B</fullName>
    </submittedName>
</protein>